<evidence type="ECO:0000313" key="4">
    <source>
        <dbReference type="Proteomes" id="UP000232688"/>
    </source>
</evidence>
<dbReference type="Proteomes" id="UP000232688">
    <property type="component" value="Unassembled WGS sequence"/>
</dbReference>
<evidence type="ECO:0000256" key="1">
    <source>
        <dbReference type="SAM" id="MobiDB-lite"/>
    </source>
</evidence>
<accession>A0A2I1FC12</accession>
<dbReference type="Proteomes" id="UP000232722">
    <property type="component" value="Unassembled WGS sequence"/>
</dbReference>
<dbReference type="AlphaFoldDB" id="A0A2I1FC12"/>
<dbReference type="EMBL" id="LLXH01000769">
    <property type="protein sequence ID" value="PKC63139.1"/>
    <property type="molecule type" value="Genomic_DNA"/>
</dbReference>
<reference evidence="2 5" key="1">
    <citation type="submission" date="2016-04" db="EMBL/GenBank/DDBJ databases">
        <title>Genome analyses suggest a sexual origin of heterokaryosis in a supposedly ancient asexual fungus.</title>
        <authorList>
            <person name="Ropars J."/>
            <person name="Sedzielewska K."/>
            <person name="Noel J."/>
            <person name="Charron P."/>
            <person name="Farinelli L."/>
            <person name="Marton T."/>
            <person name="Kruger M."/>
            <person name="Pelin A."/>
            <person name="Brachmann A."/>
            <person name="Corradi N."/>
        </authorList>
    </citation>
    <scope>NUCLEOTIDE SEQUENCE [LARGE SCALE GENOMIC DNA]</scope>
    <source>
        <strain evidence="2 5">A5</strain>
    </source>
</reference>
<gene>
    <name evidence="3" type="ORF">RhiirA1_423064</name>
    <name evidence="2" type="ORF">RhiirA5_363863</name>
</gene>
<proteinExistence type="predicted"/>
<name>A0A2I1FC12_9GLOM</name>
<dbReference type="VEuPathDB" id="FungiDB:RhiirFUN_025215"/>
<feature type="non-terminal residue" evidence="2">
    <location>
        <position position="83"/>
    </location>
</feature>
<dbReference type="EMBL" id="LLXJ01001324">
    <property type="protein sequence ID" value="PKC02737.1"/>
    <property type="molecule type" value="Genomic_DNA"/>
</dbReference>
<reference evidence="3 4" key="4">
    <citation type="submission" date="2017-10" db="EMBL/GenBank/DDBJ databases">
        <title>Genome analyses suggest a sexual origin of heterokaryosis in a supposedly ancient asexual fungus.</title>
        <authorList>
            <person name="Corradi N."/>
            <person name="Sedzielewska K."/>
            <person name="Noel J."/>
            <person name="Charron P."/>
            <person name="Farinelli L."/>
            <person name="Marton T."/>
            <person name="Kruger M."/>
            <person name="Pelin A."/>
            <person name="Brachmann A."/>
            <person name="Corradi N."/>
        </authorList>
    </citation>
    <scope>NUCLEOTIDE SEQUENCE [LARGE SCALE GENOMIC DNA]</scope>
    <source>
        <strain evidence="3 4">A1</strain>
    </source>
</reference>
<evidence type="ECO:0000313" key="5">
    <source>
        <dbReference type="Proteomes" id="UP000232722"/>
    </source>
</evidence>
<feature type="region of interest" description="Disordered" evidence="1">
    <location>
        <begin position="28"/>
        <end position="48"/>
    </location>
</feature>
<feature type="compositionally biased region" description="Polar residues" evidence="1">
    <location>
        <begin position="32"/>
        <end position="46"/>
    </location>
</feature>
<evidence type="ECO:0000313" key="3">
    <source>
        <dbReference type="EMBL" id="PKC63139.1"/>
    </source>
</evidence>
<dbReference type="VEuPathDB" id="FungiDB:RhiirA1_423064"/>
<organism evidence="2 5">
    <name type="scientific">Rhizophagus irregularis</name>
    <dbReference type="NCBI Taxonomy" id="588596"/>
    <lineage>
        <taxon>Eukaryota</taxon>
        <taxon>Fungi</taxon>
        <taxon>Fungi incertae sedis</taxon>
        <taxon>Mucoromycota</taxon>
        <taxon>Glomeromycotina</taxon>
        <taxon>Glomeromycetes</taxon>
        <taxon>Glomerales</taxon>
        <taxon>Glomeraceae</taxon>
        <taxon>Rhizophagus</taxon>
    </lineage>
</organism>
<comment type="caution">
    <text evidence="2">The sequence shown here is derived from an EMBL/GenBank/DDBJ whole genome shotgun (WGS) entry which is preliminary data.</text>
</comment>
<reference evidence="2 5" key="2">
    <citation type="submission" date="2017-09" db="EMBL/GenBank/DDBJ databases">
        <title>Extensive intraspecific genome diversity in a model arbuscular mycorrhizal fungus.</title>
        <authorList>
            <person name="Chen E.C."/>
            <person name="Morin E."/>
            <person name="Beaudet D."/>
            <person name="Noel J."/>
            <person name="Ndikumana S."/>
            <person name="Charron P."/>
            <person name="St-Onge C."/>
            <person name="Giorgi J."/>
            <person name="Grigoriev I.V."/>
            <person name="Roux C."/>
            <person name="Martin F.M."/>
            <person name="Corradi N."/>
        </authorList>
    </citation>
    <scope>NUCLEOTIDE SEQUENCE [LARGE SCALE GENOMIC DNA]</scope>
    <source>
        <strain evidence="2 5">A5</strain>
    </source>
</reference>
<protein>
    <submittedName>
        <fullName evidence="2">Uncharacterized protein</fullName>
    </submittedName>
</protein>
<sequence>MTSSNFIHIDFNVPSSYPHFTNSNTVSTTFNPGNNDNNAQNSNFPTATPKYLLPYSTNNPRKIPSRTLENKKPLKISFSKFHV</sequence>
<evidence type="ECO:0000313" key="2">
    <source>
        <dbReference type="EMBL" id="PKC02737.1"/>
    </source>
</evidence>
<reference evidence="3 4" key="3">
    <citation type="submission" date="2017-10" db="EMBL/GenBank/DDBJ databases">
        <title>Extensive intraspecific genome diversity in a model arbuscular mycorrhizal fungus.</title>
        <authorList>
            <person name="Chen E.C.H."/>
            <person name="Morin E."/>
            <person name="Baudet D."/>
            <person name="Noel J."/>
            <person name="Ndikumana S."/>
            <person name="Charron P."/>
            <person name="St-Onge C."/>
            <person name="Giorgi J."/>
            <person name="Grigoriev I.V."/>
            <person name="Roux C."/>
            <person name="Martin F.M."/>
            <person name="Corradi N."/>
        </authorList>
    </citation>
    <scope>NUCLEOTIDE SEQUENCE [LARGE SCALE GENOMIC DNA]</scope>
    <source>
        <strain evidence="3 4">A1</strain>
    </source>
</reference>